<feature type="compositionally biased region" description="Polar residues" evidence="3">
    <location>
        <begin position="222"/>
        <end position="235"/>
    </location>
</feature>
<feature type="compositionally biased region" description="Low complexity" evidence="3">
    <location>
        <begin position="236"/>
        <end position="247"/>
    </location>
</feature>
<dbReference type="PANTHER" id="PTHR11242">
    <property type="entry name" value="ARYL HYDROCARBON RECEPTOR INTERACTING PROTEIN RELATED"/>
    <property type="match status" value="1"/>
</dbReference>
<dbReference type="AlphaFoldDB" id="A0A0G4GJH8"/>
<dbReference type="SUPFAM" id="SSF48452">
    <property type="entry name" value="TPR-like"/>
    <property type="match status" value="1"/>
</dbReference>
<feature type="compositionally biased region" description="Basic and acidic residues" evidence="3">
    <location>
        <begin position="211"/>
        <end position="221"/>
    </location>
</feature>
<sequence>MSDVEGTSVTPTREIFAEDATPMREEDLDSEMSDVDVQLESSSSSSSSTFDSKKGPSAEHLKEQGNQMFAQGDVHSAMELWKNALKQVLKGSLLPSSSTRDLTVQIRLNLCSGHLKLSEWTDALTQSEVVLRMYPSNEKALYRNATAHLKLQEFNLAEKTLDRLEEVNPENMAASALRREVAQEKAQVAKQRKSLFARMMQVSSSPPSADSPDKEKEEKGQESLSASVGASTGLHSSTQSASAGALGSSADCRGEIEWQPEDRDDSLWGKSYSVDSEADCGSIRRLLTLSLPLTTLHAVERAAAAGGRLGEEMRRLPSKERLCVHFVGARGDFEMSSSFAAFFLRMPRLRFLSVVCVGFLDKGDSWGRSLATEQLTPPIPKKVESVGGRSMEDREDPRIHLRLWKGTYHSFLNQNDDEKLENDRDCLLPDIVVFANAGLSLSVNSWAPSLAAVAKRNFPAVITGYSARDEPTNDALDMETVARAVGLHVHVPTEFNRYAIWLRHPEKRQMATKVWRGYYQPPREIFSDTGKNAVLMVGMGAARPAESLQDLREPQEATRGTTIPSYLFECEQEALKKTLVSLDVEILGVPKTWEGGEGESKEATQKA</sequence>
<feature type="region of interest" description="Disordered" evidence="3">
    <location>
        <begin position="1"/>
        <end position="60"/>
    </location>
</feature>
<reference evidence="5" key="1">
    <citation type="submission" date="2014-11" db="EMBL/GenBank/DDBJ databases">
        <authorList>
            <person name="Otto D Thomas"/>
            <person name="Naeem Raeece"/>
        </authorList>
    </citation>
    <scope>NUCLEOTIDE SEQUENCE</scope>
</reference>
<evidence type="ECO:0000256" key="1">
    <source>
        <dbReference type="ARBA" id="ARBA00022737"/>
    </source>
</evidence>
<organism evidence="5">
    <name type="scientific">Chromera velia CCMP2878</name>
    <dbReference type="NCBI Taxonomy" id="1169474"/>
    <lineage>
        <taxon>Eukaryota</taxon>
        <taxon>Sar</taxon>
        <taxon>Alveolata</taxon>
        <taxon>Colpodellida</taxon>
        <taxon>Chromeraceae</taxon>
        <taxon>Chromera</taxon>
    </lineage>
</organism>
<proteinExistence type="predicted"/>
<dbReference type="PhylomeDB" id="A0A0G4GJH8"/>
<feature type="region of interest" description="Disordered" evidence="3">
    <location>
        <begin position="198"/>
        <end position="247"/>
    </location>
</feature>
<dbReference type="InterPro" id="IPR039663">
    <property type="entry name" value="AIP/AIPL1/TTC9"/>
</dbReference>
<dbReference type="InterPro" id="IPR046824">
    <property type="entry name" value="Mss51-like_C"/>
</dbReference>
<keyword evidence="2" id="KW-0802">TPR repeat</keyword>
<dbReference type="Pfam" id="PF20179">
    <property type="entry name" value="MSS51_C"/>
    <property type="match status" value="1"/>
</dbReference>
<dbReference type="Gene3D" id="1.25.40.10">
    <property type="entry name" value="Tetratricopeptide repeat domain"/>
    <property type="match status" value="1"/>
</dbReference>
<evidence type="ECO:0000256" key="3">
    <source>
        <dbReference type="SAM" id="MobiDB-lite"/>
    </source>
</evidence>
<keyword evidence="1" id="KW-0677">Repeat</keyword>
<protein>
    <recommendedName>
        <fullName evidence="4">Mitochondrial splicing suppressor 51-like C-terminal domain-containing protein</fullName>
    </recommendedName>
</protein>
<dbReference type="VEuPathDB" id="CryptoDB:Cvel_4789"/>
<feature type="compositionally biased region" description="Polar residues" evidence="3">
    <location>
        <begin position="1"/>
        <end position="11"/>
    </location>
</feature>
<feature type="domain" description="Mitochondrial splicing suppressor 51-like C-terminal" evidence="4">
    <location>
        <begin position="292"/>
        <end position="501"/>
    </location>
</feature>
<evidence type="ECO:0000259" key="4">
    <source>
        <dbReference type="Pfam" id="PF20179"/>
    </source>
</evidence>
<evidence type="ECO:0000256" key="2">
    <source>
        <dbReference type="ARBA" id="ARBA00022803"/>
    </source>
</evidence>
<dbReference type="PANTHER" id="PTHR11242:SF0">
    <property type="entry name" value="TPR_REGION DOMAIN-CONTAINING PROTEIN"/>
    <property type="match status" value="1"/>
</dbReference>
<accession>A0A0G4GJH8</accession>
<dbReference type="InterPro" id="IPR011990">
    <property type="entry name" value="TPR-like_helical_dom_sf"/>
</dbReference>
<evidence type="ECO:0000313" key="5">
    <source>
        <dbReference type="EMBL" id="CEM29976.1"/>
    </source>
</evidence>
<name>A0A0G4GJH8_9ALVE</name>
<dbReference type="EMBL" id="CDMZ01001270">
    <property type="protein sequence ID" value="CEM29976.1"/>
    <property type="molecule type" value="Genomic_DNA"/>
</dbReference>
<feature type="compositionally biased region" description="Basic and acidic residues" evidence="3">
    <location>
        <begin position="51"/>
        <end position="60"/>
    </location>
</feature>
<gene>
    <name evidence="5" type="ORF">Cvel_4789</name>
</gene>